<dbReference type="RefSeq" id="WP_064383929.1">
    <property type="nucleotide sequence ID" value="NZ_CP014205.2"/>
</dbReference>
<reference evidence="1" key="1">
    <citation type="submission" date="2017-12" db="EMBL/GenBank/DDBJ databases">
        <title>Pseudomonas sp. MS586 complete sequence.</title>
        <authorList>
            <person name="Lu S."/>
            <person name="Deng P."/>
        </authorList>
    </citation>
    <scope>NUCLEOTIDE SEQUENCE</scope>
    <source>
        <strain evidence="1">MS586</strain>
    </source>
</reference>
<evidence type="ECO:0000313" key="2">
    <source>
        <dbReference type="Proteomes" id="UP000075187"/>
    </source>
</evidence>
<evidence type="ECO:0000313" key="1">
    <source>
        <dbReference type="EMBL" id="AMQ86892.1"/>
    </source>
</evidence>
<sequence>MAWTIEKALDDKSIDRTEKTLRGYSFWLKGIPTEIQVVLYVNPAQGGFNYHLSHLIKAPGQAGTYFPSRQWGDDEAYALQSAVRAITDYYNIAVKNGHMPRPEWLIKNPSGI</sequence>
<proteinExistence type="predicted"/>
<dbReference type="Proteomes" id="UP000075187">
    <property type="component" value="Chromosome"/>
</dbReference>
<name>A0ABN4MZI3_9PSED</name>
<gene>
    <name evidence="1" type="ORF">AWU82_27280</name>
</gene>
<protein>
    <submittedName>
        <fullName evidence="1">Uncharacterized protein</fullName>
    </submittedName>
</protein>
<keyword evidence="2" id="KW-1185">Reference proteome</keyword>
<organism evidence="1 2">
    <name type="scientific">Pseudomonas glycinae</name>
    <dbReference type="NCBI Taxonomy" id="1785145"/>
    <lineage>
        <taxon>Bacteria</taxon>
        <taxon>Pseudomonadati</taxon>
        <taxon>Pseudomonadota</taxon>
        <taxon>Gammaproteobacteria</taxon>
        <taxon>Pseudomonadales</taxon>
        <taxon>Pseudomonadaceae</taxon>
        <taxon>Pseudomonas</taxon>
    </lineage>
</organism>
<dbReference type="EMBL" id="CP014205">
    <property type="protein sequence ID" value="AMQ86892.1"/>
    <property type="molecule type" value="Genomic_DNA"/>
</dbReference>
<accession>A0ABN4MZI3</accession>